<evidence type="ECO:0000256" key="2">
    <source>
        <dbReference type="ARBA" id="ARBA00022692"/>
    </source>
</evidence>
<sequence>MTPQPIRSLLQSQALLVLGRILLTFMFWSSGLAKLIDFQEGVGEMAHFGLEPAWIFNLATIIVQLGGSLLVIVNRQAWLGAGALAVFTVLTIPLAHPFWAMPQPQATMEMYVVMEHITVVGGLVLAAILGVRSNPSA</sequence>
<protein>
    <submittedName>
        <fullName evidence="6">Multidrug efflux RND transporter inhibitory subunit MexG</fullName>
    </submittedName>
</protein>
<feature type="transmembrane region" description="Helical" evidence="5">
    <location>
        <begin position="111"/>
        <end position="131"/>
    </location>
</feature>
<evidence type="ECO:0000256" key="5">
    <source>
        <dbReference type="SAM" id="Phobius"/>
    </source>
</evidence>
<feature type="transmembrane region" description="Helical" evidence="5">
    <location>
        <begin position="79"/>
        <end position="99"/>
    </location>
</feature>
<evidence type="ECO:0000256" key="1">
    <source>
        <dbReference type="ARBA" id="ARBA00004141"/>
    </source>
</evidence>
<name>A0ABP8H8J9_9BURK</name>
<evidence type="ECO:0000313" key="7">
    <source>
        <dbReference type="Proteomes" id="UP001501671"/>
    </source>
</evidence>
<keyword evidence="7" id="KW-1185">Reference proteome</keyword>
<dbReference type="RefSeq" id="WP_345250581.1">
    <property type="nucleotide sequence ID" value="NZ_BAABFO010000013.1"/>
</dbReference>
<keyword evidence="2 5" id="KW-0812">Transmembrane</keyword>
<accession>A0ABP8H8J9</accession>
<dbReference type="EMBL" id="BAABFO010000013">
    <property type="protein sequence ID" value="GAA4335641.1"/>
    <property type="molecule type" value="Genomic_DNA"/>
</dbReference>
<dbReference type="InterPro" id="IPR032808">
    <property type="entry name" value="DoxX"/>
</dbReference>
<proteinExistence type="predicted"/>
<keyword evidence="3 5" id="KW-1133">Transmembrane helix</keyword>
<evidence type="ECO:0000256" key="3">
    <source>
        <dbReference type="ARBA" id="ARBA00022989"/>
    </source>
</evidence>
<comment type="caution">
    <text evidence="6">The sequence shown here is derived from an EMBL/GenBank/DDBJ whole genome shotgun (WGS) entry which is preliminary data.</text>
</comment>
<dbReference type="Pfam" id="PF07681">
    <property type="entry name" value="DoxX"/>
    <property type="match status" value="1"/>
</dbReference>
<evidence type="ECO:0000313" key="6">
    <source>
        <dbReference type="EMBL" id="GAA4335641.1"/>
    </source>
</evidence>
<keyword evidence="4 5" id="KW-0472">Membrane</keyword>
<evidence type="ECO:0000256" key="4">
    <source>
        <dbReference type="ARBA" id="ARBA00023136"/>
    </source>
</evidence>
<dbReference type="Proteomes" id="UP001501671">
    <property type="component" value="Unassembled WGS sequence"/>
</dbReference>
<organism evidence="6 7">
    <name type="scientific">Pigmentiphaga soli</name>
    <dbReference type="NCBI Taxonomy" id="1007095"/>
    <lineage>
        <taxon>Bacteria</taxon>
        <taxon>Pseudomonadati</taxon>
        <taxon>Pseudomonadota</taxon>
        <taxon>Betaproteobacteria</taxon>
        <taxon>Burkholderiales</taxon>
        <taxon>Alcaligenaceae</taxon>
        <taxon>Pigmentiphaga</taxon>
    </lineage>
</organism>
<feature type="transmembrane region" description="Helical" evidence="5">
    <location>
        <begin position="53"/>
        <end position="72"/>
    </location>
</feature>
<reference evidence="7" key="1">
    <citation type="journal article" date="2019" name="Int. J. Syst. Evol. Microbiol.">
        <title>The Global Catalogue of Microorganisms (GCM) 10K type strain sequencing project: providing services to taxonomists for standard genome sequencing and annotation.</title>
        <authorList>
            <consortium name="The Broad Institute Genomics Platform"/>
            <consortium name="The Broad Institute Genome Sequencing Center for Infectious Disease"/>
            <person name="Wu L."/>
            <person name="Ma J."/>
        </authorList>
    </citation>
    <scope>NUCLEOTIDE SEQUENCE [LARGE SCALE GENOMIC DNA]</scope>
    <source>
        <strain evidence="7">JCM 17666</strain>
    </source>
</reference>
<gene>
    <name evidence="6" type="primary">mexG</name>
    <name evidence="6" type="ORF">GCM10023144_29210</name>
</gene>
<comment type="subcellular location">
    <subcellularLocation>
        <location evidence="1">Membrane</location>
        <topology evidence="1">Multi-pass membrane protein</topology>
    </subcellularLocation>
</comment>
<feature type="transmembrane region" description="Helical" evidence="5">
    <location>
        <begin position="12"/>
        <end position="33"/>
    </location>
</feature>